<evidence type="ECO:0000313" key="1">
    <source>
        <dbReference type="EMBL" id="MQL53610.1"/>
    </source>
</evidence>
<comment type="caution">
    <text evidence="1">The sequence shown here is derived from an EMBL/GenBank/DDBJ whole genome shotgun (WGS) entry which is preliminary data.</text>
</comment>
<evidence type="ECO:0000313" key="2">
    <source>
        <dbReference type="Proteomes" id="UP000441717"/>
    </source>
</evidence>
<organism evidence="1 2">
    <name type="scientific">Desulfofundulus thermobenzoicus</name>
    <dbReference type="NCBI Taxonomy" id="29376"/>
    <lineage>
        <taxon>Bacteria</taxon>
        <taxon>Bacillati</taxon>
        <taxon>Bacillota</taxon>
        <taxon>Clostridia</taxon>
        <taxon>Eubacteriales</taxon>
        <taxon>Peptococcaceae</taxon>
        <taxon>Desulfofundulus</taxon>
    </lineage>
</organism>
<gene>
    <name evidence="1" type="ORF">GFC01_15330</name>
</gene>
<proteinExistence type="predicted"/>
<name>A0A6N7IU72_9FIRM</name>
<dbReference type="AlphaFoldDB" id="A0A6N7IU72"/>
<dbReference type="OrthoDB" id="1807553at2"/>
<keyword evidence="2" id="KW-1185">Reference proteome</keyword>
<sequence>MVENALMAACQGMDFPVQFLCTTEVVDTRVAIAELYSHIVKETSDVRRSYAEVLLSYLDTLMSQRSVLVRRSYVVVGCDGEPYEKARGILEHRAASLTGAMSRSKVTAVALSSDEIVDLLHHLLNRNSAVRPSDLVNAGALDLCVSGKGVLVGVQEGGKTGSAAGAVLAG</sequence>
<dbReference type="RefSeq" id="WP_152948073.1">
    <property type="nucleotide sequence ID" value="NZ_WHYR01000057.1"/>
</dbReference>
<reference evidence="1 2" key="1">
    <citation type="submission" date="2019-10" db="EMBL/GenBank/DDBJ databases">
        <title>Comparative genomics of sulfur disproportionating microorganisms.</title>
        <authorList>
            <person name="Ward L.M."/>
            <person name="Bertran E."/>
            <person name="Johnston D."/>
        </authorList>
    </citation>
    <scope>NUCLEOTIDE SEQUENCE [LARGE SCALE GENOMIC DNA]</scope>
    <source>
        <strain evidence="1 2">DSM 14055</strain>
    </source>
</reference>
<dbReference type="EMBL" id="WHYR01000057">
    <property type="protein sequence ID" value="MQL53610.1"/>
    <property type="molecule type" value="Genomic_DNA"/>
</dbReference>
<dbReference type="Proteomes" id="UP000441717">
    <property type="component" value="Unassembled WGS sequence"/>
</dbReference>
<protein>
    <submittedName>
        <fullName evidence="1">Uncharacterized protein</fullName>
    </submittedName>
</protein>
<accession>A0A6N7IU72</accession>